<comment type="catalytic activity">
    <reaction evidence="1">
        <text>4-CDP-2-C-methyl-D-erythritol 2-phosphate = 2-C-methyl-D-erythritol 2,4-cyclic diphosphate + CMP</text>
        <dbReference type="Rhea" id="RHEA:23864"/>
        <dbReference type="ChEBI" id="CHEBI:57919"/>
        <dbReference type="ChEBI" id="CHEBI:58483"/>
        <dbReference type="ChEBI" id="CHEBI:60377"/>
        <dbReference type="EC" id="4.6.1.12"/>
    </reaction>
</comment>
<comment type="cofactor">
    <cofactor evidence="2">
        <name>a divalent metal cation</name>
        <dbReference type="ChEBI" id="CHEBI:60240"/>
    </cofactor>
</comment>
<evidence type="ECO:0000256" key="3">
    <source>
        <dbReference type="ARBA" id="ARBA00004709"/>
    </source>
</evidence>
<dbReference type="FunFam" id="3.90.550.10:FF:000003">
    <property type="entry name" value="2-C-methyl-D-erythritol 4-phosphate cytidylyltransferase"/>
    <property type="match status" value="1"/>
</dbReference>
<dbReference type="GO" id="GO:0046872">
    <property type="term" value="F:metal ion binding"/>
    <property type="evidence" value="ECO:0007669"/>
    <property type="project" value="UniProtKB-KW"/>
</dbReference>
<feature type="domain" description="2-C-methyl-D-erythritol 2,4-cyclodiphosphate synthase" evidence="12">
    <location>
        <begin position="245"/>
        <end position="397"/>
    </location>
</feature>
<dbReference type="EC" id="4.6.1.12" evidence="13"/>
<evidence type="ECO:0000259" key="12">
    <source>
        <dbReference type="Pfam" id="PF02542"/>
    </source>
</evidence>
<evidence type="ECO:0000256" key="11">
    <source>
        <dbReference type="ARBA" id="ARBA00023268"/>
    </source>
</evidence>
<dbReference type="EMBL" id="UOEF01000244">
    <property type="protein sequence ID" value="VAV97365.1"/>
    <property type="molecule type" value="Genomic_DNA"/>
</dbReference>
<dbReference type="InterPro" id="IPR034683">
    <property type="entry name" value="IspD/TarI"/>
</dbReference>
<dbReference type="EC" id="2.7.7.60" evidence="13"/>
<dbReference type="UniPathway" id="UPA00056">
    <property type="reaction ID" value="UER00093"/>
</dbReference>
<dbReference type="GO" id="GO:0008685">
    <property type="term" value="F:2-C-methyl-D-erythritol 2,4-cyclodiphosphate synthase activity"/>
    <property type="evidence" value="ECO:0007669"/>
    <property type="project" value="UniProtKB-EC"/>
</dbReference>
<organism evidence="13">
    <name type="scientific">hydrothermal vent metagenome</name>
    <dbReference type="NCBI Taxonomy" id="652676"/>
    <lineage>
        <taxon>unclassified sequences</taxon>
        <taxon>metagenomes</taxon>
        <taxon>ecological metagenomes</taxon>
    </lineage>
</organism>
<dbReference type="Gene3D" id="3.30.1330.50">
    <property type="entry name" value="2-C-methyl-D-erythritol 2,4-cyclodiphosphate synthase"/>
    <property type="match status" value="1"/>
</dbReference>
<keyword evidence="9" id="KW-0414">Isoprene biosynthesis</keyword>
<gene>
    <name evidence="13" type="ORF">MNBD_ALPHA04-898</name>
</gene>
<dbReference type="NCBIfam" id="TIGR00453">
    <property type="entry name" value="ispD"/>
    <property type="match status" value="1"/>
</dbReference>
<dbReference type="Pfam" id="PF02542">
    <property type="entry name" value="YgbB"/>
    <property type="match status" value="1"/>
</dbReference>
<dbReference type="Pfam" id="PF01128">
    <property type="entry name" value="IspD"/>
    <property type="match status" value="1"/>
</dbReference>
<keyword evidence="6 13" id="KW-0808">Transferase</keyword>
<comment type="pathway">
    <text evidence="4">Isoprenoid biosynthesis; isopentenyl diphosphate biosynthesis via DXP pathway; isopentenyl diphosphate from 1-deoxy-D-xylulose 5-phosphate: step 2/6.</text>
</comment>
<evidence type="ECO:0000256" key="5">
    <source>
        <dbReference type="ARBA" id="ARBA00009789"/>
    </source>
</evidence>
<dbReference type="PROSITE" id="PS01350">
    <property type="entry name" value="ISPF"/>
    <property type="match status" value="1"/>
</dbReference>
<name>A0A3B0SRB1_9ZZZZ</name>
<dbReference type="InterPro" id="IPR036571">
    <property type="entry name" value="MECDP_synthase_sf"/>
</dbReference>
<dbReference type="InterPro" id="IPR026596">
    <property type="entry name" value="IspD/F"/>
</dbReference>
<dbReference type="CDD" id="cd02516">
    <property type="entry name" value="CDP-ME_synthetase"/>
    <property type="match status" value="1"/>
</dbReference>
<evidence type="ECO:0000256" key="1">
    <source>
        <dbReference type="ARBA" id="ARBA00000200"/>
    </source>
</evidence>
<dbReference type="HAMAP" id="MF_01520">
    <property type="entry name" value="IspDF"/>
    <property type="match status" value="1"/>
</dbReference>
<evidence type="ECO:0000256" key="6">
    <source>
        <dbReference type="ARBA" id="ARBA00022679"/>
    </source>
</evidence>
<dbReference type="GO" id="GO:0019288">
    <property type="term" value="P:isopentenyl diphosphate biosynthetic process, methylerythritol 4-phosphate pathway"/>
    <property type="evidence" value="ECO:0007669"/>
    <property type="project" value="UniProtKB-UniPathway"/>
</dbReference>
<comment type="similarity">
    <text evidence="5">Belongs to the IspD/TarI cytidylyltransferase family. IspD subfamily.</text>
</comment>
<dbReference type="HAMAP" id="MF_00107">
    <property type="entry name" value="IspF"/>
    <property type="match status" value="1"/>
</dbReference>
<dbReference type="FunFam" id="3.30.1330.50:FF:000003">
    <property type="entry name" value="2-C-methyl-D-erythritol 2,4-cyclodiphosphate synthase"/>
    <property type="match status" value="1"/>
</dbReference>
<dbReference type="InterPro" id="IPR001228">
    <property type="entry name" value="IspD"/>
</dbReference>
<keyword evidence="10 13" id="KW-0456">Lyase</keyword>
<protein>
    <submittedName>
        <fullName evidence="13">2-C-methyl-D-erythritol 4-phosphate cytidylyltransferase / 2-C-methyl-D-erythritol 2,4-cyclodiphosphate synthase</fullName>
        <ecNumber evidence="13">2.7.7.60</ecNumber>
        <ecNumber evidence="13">4.6.1.12</ecNumber>
    </submittedName>
</protein>
<evidence type="ECO:0000256" key="10">
    <source>
        <dbReference type="ARBA" id="ARBA00023239"/>
    </source>
</evidence>
<evidence type="ECO:0000256" key="8">
    <source>
        <dbReference type="ARBA" id="ARBA00022723"/>
    </source>
</evidence>
<keyword evidence="11" id="KW-0511">Multifunctional enzyme</keyword>
<keyword evidence="8" id="KW-0479">Metal-binding</keyword>
<dbReference type="SUPFAM" id="SSF69765">
    <property type="entry name" value="IpsF-like"/>
    <property type="match status" value="1"/>
</dbReference>
<accession>A0A3B0SRB1</accession>
<comment type="pathway">
    <text evidence="3">Isoprenoid biosynthesis; isopentenyl diphosphate biosynthesis via DXP pathway; isopentenyl diphosphate from 1-deoxy-D-xylulose 5-phosphate: step 4/6.</text>
</comment>
<dbReference type="InterPro" id="IPR018294">
    <property type="entry name" value="ISPD_synthase_CS"/>
</dbReference>
<keyword evidence="7 13" id="KW-0548">Nucleotidyltransferase</keyword>
<proteinExistence type="inferred from homology"/>
<dbReference type="InterPro" id="IPR003526">
    <property type="entry name" value="MECDP_synthase"/>
</dbReference>
<evidence type="ECO:0000256" key="4">
    <source>
        <dbReference type="ARBA" id="ARBA00004787"/>
    </source>
</evidence>
<evidence type="ECO:0000256" key="9">
    <source>
        <dbReference type="ARBA" id="ARBA00023229"/>
    </source>
</evidence>
<reference evidence="13" key="1">
    <citation type="submission" date="2018-06" db="EMBL/GenBank/DDBJ databases">
        <authorList>
            <person name="Zhirakovskaya E."/>
        </authorList>
    </citation>
    <scope>NUCLEOTIDE SEQUENCE</scope>
</reference>
<dbReference type="NCBIfam" id="NF006899">
    <property type="entry name" value="PRK09382.1"/>
    <property type="match status" value="1"/>
</dbReference>
<dbReference type="PANTHER" id="PTHR43181">
    <property type="entry name" value="2-C-METHYL-D-ERYTHRITOL 2,4-CYCLODIPHOSPHATE SYNTHASE, CHLOROPLASTIC"/>
    <property type="match status" value="1"/>
</dbReference>
<dbReference type="Gene3D" id="3.90.550.10">
    <property type="entry name" value="Spore Coat Polysaccharide Biosynthesis Protein SpsA, Chain A"/>
    <property type="match status" value="1"/>
</dbReference>
<evidence type="ECO:0000256" key="2">
    <source>
        <dbReference type="ARBA" id="ARBA00001968"/>
    </source>
</evidence>
<evidence type="ECO:0000256" key="7">
    <source>
        <dbReference type="ARBA" id="ARBA00022695"/>
    </source>
</evidence>
<dbReference type="GO" id="GO:0016114">
    <property type="term" value="P:terpenoid biosynthetic process"/>
    <property type="evidence" value="ECO:0007669"/>
    <property type="project" value="InterPro"/>
</dbReference>
<sequence length="400" mass="43663">MLSDCPARKRCPMSESIRPTKTTHAIVLGAGSGKRAGLGRPKQFESVLGNPMIRYSVEAFLSHPNIDRLWVVIAKGQEQLLSDALEGLHPFDYVEGGTTRQQSVFNGLKAIRDSGGTHSVLIHDAARPFLTHQVIDRLLDSLSDNPSAIPVIPTIDTTIKVNDGLMQDVVDRSALWRVQTPQAFRFEKLFSAHESWAAEKEATDDAQIMRGSGHDVAIVEGDERLKKFTTAQDFHGASKTMNQVRTGMGFDVHQLSSGEELWIGGVKIDHEKGLAGHSDADVLLHALTDALLGTIGAGDIGDHFPPDNPQWRGTPSRKFVEYAASLIKQKGGIINNVDMTIICEAPKIKPYRKEICENISIMLDLLPDRVSVKATTTEGLGFTGRREGIAAQAIATISME</sequence>
<dbReference type="InterPro" id="IPR020555">
    <property type="entry name" value="MECDP_synthase_CS"/>
</dbReference>
<dbReference type="NCBIfam" id="TIGR00151">
    <property type="entry name" value="ispF"/>
    <property type="match status" value="1"/>
</dbReference>
<dbReference type="AlphaFoldDB" id="A0A3B0SRB1"/>
<dbReference type="SUPFAM" id="SSF53448">
    <property type="entry name" value="Nucleotide-diphospho-sugar transferases"/>
    <property type="match status" value="1"/>
</dbReference>
<dbReference type="CDD" id="cd00554">
    <property type="entry name" value="MECDP_synthase"/>
    <property type="match status" value="1"/>
</dbReference>
<dbReference type="PROSITE" id="PS01295">
    <property type="entry name" value="ISPD"/>
    <property type="match status" value="1"/>
</dbReference>
<dbReference type="InterPro" id="IPR029044">
    <property type="entry name" value="Nucleotide-diphossugar_trans"/>
</dbReference>
<evidence type="ECO:0000313" key="13">
    <source>
        <dbReference type="EMBL" id="VAV97365.1"/>
    </source>
</evidence>
<dbReference type="PANTHER" id="PTHR43181:SF1">
    <property type="entry name" value="2-C-METHYL-D-ERYTHRITOL 2,4-CYCLODIPHOSPHATE SYNTHASE, CHLOROPLASTIC"/>
    <property type="match status" value="1"/>
</dbReference>
<dbReference type="GO" id="GO:0050518">
    <property type="term" value="F:2-C-methyl-D-erythritol 4-phosphate cytidylyltransferase activity"/>
    <property type="evidence" value="ECO:0007669"/>
    <property type="project" value="UniProtKB-EC"/>
</dbReference>